<accession>A0A0G9JPL9</accession>
<organism evidence="3 4">
    <name type="scientific">Aliarcobacter butzleri L348</name>
    <dbReference type="NCBI Taxonomy" id="1447256"/>
    <lineage>
        <taxon>Bacteria</taxon>
        <taxon>Pseudomonadati</taxon>
        <taxon>Campylobacterota</taxon>
        <taxon>Epsilonproteobacteria</taxon>
        <taxon>Campylobacterales</taxon>
        <taxon>Arcobacteraceae</taxon>
        <taxon>Aliarcobacter</taxon>
    </lineage>
</organism>
<feature type="domain" description="Thioredoxin" evidence="2">
    <location>
        <begin position="37"/>
        <end position="187"/>
    </location>
</feature>
<proteinExistence type="predicted"/>
<feature type="signal peptide" evidence="1">
    <location>
        <begin position="1"/>
        <end position="21"/>
    </location>
</feature>
<dbReference type="PROSITE" id="PS51352">
    <property type="entry name" value="THIOREDOXIN_2"/>
    <property type="match status" value="1"/>
</dbReference>
<dbReference type="InterPro" id="IPR013740">
    <property type="entry name" value="Redoxin"/>
</dbReference>
<dbReference type="InterPro" id="IPR036249">
    <property type="entry name" value="Thioredoxin-like_sf"/>
</dbReference>
<gene>
    <name evidence="3" type="ORF">AA20_12625</name>
</gene>
<dbReference type="PATRIC" id="fig|1447256.3.peg.2475"/>
<dbReference type="GO" id="GO:0016491">
    <property type="term" value="F:oxidoreductase activity"/>
    <property type="evidence" value="ECO:0007669"/>
    <property type="project" value="InterPro"/>
</dbReference>
<evidence type="ECO:0000256" key="1">
    <source>
        <dbReference type="SAM" id="SignalP"/>
    </source>
</evidence>
<dbReference type="RefSeq" id="WP_004509679.1">
    <property type="nucleotide sequence ID" value="NZ_JAIQ01000172.1"/>
</dbReference>
<sequence length="188" mass="21617">MKNIFLISFVLLGLLFSGCGSETIDKSAISKTKKEETNIKFESQPFTLISTNEKFISVQSTPNGLDFDEFKGKKAVLVDIFATWCPPCIESIPKLRDVKEKYKDNFEIVSVLFQDDKTAEEMKKFIEEYKINYTITMGGDNQKLADEFNVKKIPEMFLFSKDGKFVKKFIGKVSQEELERYIKVAIEN</sequence>
<evidence type="ECO:0000313" key="4">
    <source>
        <dbReference type="Proteomes" id="UP000035514"/>
    </source>
</evidence>
<comment type="caution">
    <text evidence="3">The sequence shown here is derived from an EMBL/GenBank/DDBJ whole genome shotgun (WGS) entry which is preliminary data.</text>
</comment>
<dbReference type="PANTHER" id="PTHR42852">
    <property type="entry name" value="THIOL:DISULFIDE INTERCHANGE PROTEIN DSBE"/>
    <property type="match status" value="1"/>
</dbReference>
<dbReference type="Pfam" id="PF08534">
    <property type="entry name" value="Redoxin"/>
    <property type="match status" value="1"/>
</dbReference>
<dbReference type="SUPFAM" id="SSF52833">
    <property type="entry name" value="Thioredoxin-like"/>
    <property type="match status" value="1"/>
</dbReference>
<dbReference type="AlphaFoldDB" id="A0A0G9JPL9"/>
<evidence type="ECO:0000259" key="2">
    <source>
        <dbReference type="PROSITE" id="PS51352"/>
    </source>
</evidence>
<protein>
    <submittedName>
        <fullName evidence="3">Thioredoxin</fullName>
    </submittedName>
</protein>
<keyword evidence="1" id="KW-0732">Signal</keyword>
<dbReference type="PANTHER" id="PTHR42852:SF13">
    <property type="entry name" value="PROTEIN DIPZ"/>
    <property type="match status" value="1"/>
</dbReference>
<reference evidence="3 4" key="1">
    <citation type="submission" date="2014-01" db="EMBL/GenBank/DDBJ databases">
        <title>Development of a Comparative Genomic Fingerprinting Assay for High Resolution Genotyping of Arcobacter butzleri.</title>
        <authorList>
            <person name="Webb A.L."/>
            <person name="Inglis G.D."/>
            <person name="Kruczkiewicz P."/>
            <person name="Selinger L.B."/>
            <person name="Taboada E.N."/>
        </authorList>
    </citation>
    <scope>NUCLEOTIDE SEQUENCE [LARGE SCALE GENOMIC DNA]</scope>
    <source>
        <strain evidence="3 4">L348</strain>
    </source>
</reference>
<dbReference type="InterPro" id="IPR013766">
    <property type="entry name" value="Thioredoxin_domain"/>
</dbReference>
<dbReference type="EMBL" id="JAIQ01000172">
    <property type="protein sequence ID" value="KLD96198.1"/>
    <property type="molecule type" value="Genomic_DNA"/>
</dbReference>
<dbReference type="PROSITE" id="PS51257">
    <property type="entry name" value="PROKAR_LIPOPROTEIN"/>
    <property type="match status" value="1"/>
</dbReference>
<dbReference type="CDD" id="cd02966">
    <property type="entry name" value="TlpA_like_family"/>
    <property type="match status" value="1"/>
</dbReference>
<name>A0A0G9JPL9_9BACT</name>
<dbReference type="Gene3D" id="3.40.30.10">
    <property type="entry name" value="Glutaredoxin"/>
    <property type="match status" value="1"/>
</dbReference>
<feature type="chain" id="PRO_5002578128" evidence="1">
    <location>
        <begin position="22"/>
        <end position="188"/>
    </location>
</feature>
<evidence type="ECO:0000313" key="3">
    <source>
        <dbReference type="EMBL" id="KLD96198.1"/>
    </source>
</evidence>
<dbReference type="Proteomes" id="UP000035514">
    <property type="component" value="Unassembled WGS sequence"/>
</dbReference>
<dbReference type="InterPro" id="IPR050553">
    <property type="entry name" value="Thioredoxin_ResA/DsbE_sf"/>
</dbReference>